<protein>
    <submittedName>
        <fullName evidence="1">Uncharacterized protein</fullName>
    </submittedName>
</protein>
<reference evidence="1" key="1">
    <citation type="submission" date="2020-03" db="EMBL/GenBank/DDBJ databases">
        <authorList>
            <person name="Weist P."/>
        </authorList>
    </citation>
    <scope>NUCLEOTIDE SEQUENCE</scope>
</reference>
<proteinExistence type="predicted"/>
<comment type="caution">
    <text evidence="1">The sequence shown here is derived from an EMBL/GenBank/DDBJ whole genome shotgun (WGS) entry which is preliminary data.</text>
</comment>
<dbReference type="AlphaFoldDB" id="A0A9N7TWY3"/>
<dbReference type="Proteomes" id="UP001153269">
    <property type="component" value="Unassembled WGS sequence"/>
</dbReference>
<accession>A0A9N7TWY3</accession>
<organism evidence="1 2">
    <name type="scientific">Pleuronectes platessa</name>
    <name type="common">European plaice</name>
    <dbReference type="NCBI Taxonomy" id="8262"/>
    <lineage>
        <taxon>Eukaryota</taxon>
        <taxon>Metazoa</taxon>
        <taxon>Chordata</taxon>
        <taxon>Craniata</taxon>
        <taxon>Vertebrata</taxon>
        <taxon>Euteleostomi</taxon>
        <taxon>Actinopterygii</taxon>
        <taxon>Neopterygii</taxon>
        <taxon>Teleostei</taxon>
        <taxon>Neoteleostei</taxon>
        <taxon>Acanthomorphata</taxon>
        <taxon>Carangaria</taxon>
        <taxon>Pleuronectiformes</taxon>
        <taxon>Pleuronectoidei</taxon>
        <taxon>Pleuronectidae</taxon>
        <taxon>Pleuronectes</taxon>
    </lineage>
</organism>
<sequence length="152" mass="15513">MSASSRRLLLLCGPRAREVEGREFTLHTPDEWPGREAVVVGGAPGESVSGLGLPIPGEPPQLPACFPAGNGRSRARLRGLPLRVSAAVGRWCSGFPAAPPVFHPSLPAAPGTSAAGISGAGGGERLQLGTPPSAVSADMRVMVVVLLEHTAI</sequence>
<evidence type="ECO:0000313" key="1">
    <source>
        <dbReference type="EMBL" id="CAB1420222.1"/>
    </source>
</evidence>
<dbReference type="EMBL" id="CADEAL010000443">
    <property type="protein sequence ID" value="CAB1420222.1"/>
    <property type="molecule type" value="Genomic_DNA"/>
</dbReference>
<name>A0A9N7TWY3_PLEPL</name>
<evidence type="ECO:0000313" key="2">
    <source>
        <dbReference type="Proteomes" id="UP001153269"/>
    </source>
</evidence>
<gene>
    <name evidence="1" type="ORF">PLEPLA_LOCUS8097</name>
</gene>
<keyword evidence="2" id="KW-1185">Reference proteome</keyword>